<sequence length="93" mass="10852">MKSQSLSKTTLKGNRIPLIDVPFIFAKYGQITRPWIFCCFCGVLAYVLYVLQSFLEAGGEKRLVYIHLWLCRASEDEEMSCYRGTIVEWMKME</sequence>
<evidence type="ECO:0000313" key="2">
    <source>
        <dbReference type="EMBL" id="KAF9462558.1"/>
    </source>
</evidence>
<keyword evidence="3" id="KW-1185">Reference proteome</keyword>
<evidence type="ECO:0000313" key="3">
    <source>
        <dbReference type="Proteomes" id="UP000807353"/>
    </source>
</evidence>
<comment type="caution">
    <text evidence="2">The sequence shown here is derived from an EMBL/GenBank/DDBJ whole genome shotgun (WGS) entry which is preliminary data.</text>
</comment>
<name>A0A9P5Y3D0_9AGAR</name>
<protein>
    <submittedName>
        <fullName evidence="2">Uncharacterized protein</fullName>
    </submittedName>
</protein>
<keyword evidence="1" id="KW-0812">Transmembrane</keyword>
<keyword evidence="1" id="KW-1133">Transmembrane helix</keyword>
<dbReference type="AlphaFoldDB" id="A0A9P5Y3D0"/>
<feature type="transmembrane region" description="Helical" evidence="1">
    <location>
        <begin position="35"/>
        <end position="55"/>
    </location>
</feature>
<proteinExistence type="predicted"/>
<organism evidence="2 3">
    <name type="scientific">Collybia nuda</name>
    <dbReference type="NCBI Taxonomy" id="64659"/>
    <lineage>
        <taxon>Eukaryota</taxon>
        <taxon>Fungi</taxon>
        <taxon>Dikarya</taxon>
        <taxon>Basidiomycota</taxon>
        <taxon>Agaricomycotina</taxon>
        <taxon>Agaricomycetes</taxon>
        <taxon>Agaricomycetidae</taxon>
        <taxon>Agaricales</taxon>
        <taxon>Tricholomatineae</taxon>
        <taxon>Clitocybaceae</taxon>
        <taxon>Collybia</taxon>
    </lineage>
</organism>
<keyword evidence="1" id="KW-0472">Membrane</keyword>
<evidence type="ECO:0000256" key="1">
    <source>
        <dbReference type="SAM" id="Phobius"/>
    </source>
</evidence>
<dbReference type="Proteomes" id="UP000807353">
    <property type="component" value="Unassembled WGS sequence"/>
</dbReference>
<accession>A0A9P5Y3D0</accession>
<reference evidence="2" key="1">
    <citation type="submission" date="2020-11" db="EMBL/GenBank/DDBJ databases">
        <authorList>
            <consortium name="DOE Joint Genome Institute"/>
            <person name="Ahrendt S."/>
            <person name="Riley R."/>
            <person name="Andreopoulos W."/>
            <person name="Labutti K."/>
            <person name="Pangilinan J."/>
            <person name="Ruiz-Duenas F.J."/>
            <person name="Barrasa J.M."/>
            <person name="Sanchez-Garcia M."/>
            <person name="Camarero S."/>
            <person name="Miyauchi S."/>
            <person name="Serrano A."/>
            <person name="Linde D."/>
            <person name="Babiker R."/>
            <person name="Drula E."/>
            <person name="Ayuso-Fernandez I."/>
            <person name="Pacheco R."/>
            <person name="Padilla G."/>
            <person name="Ferreira P."/>
            <person name="Barriuso J."/>
            <person name="Kellner H."/>
            <person name="Castanera R."/>
            <person name="Alfaro M."/>
            <person name="Ramirez L."/>
            <person name="Pisabarro A.G."/>
            <person name="Kuo A."/>
            <person name="Tritt A."/>
            <person name="Lipzen A."/>
            <person name="He G."/>
            <person name="Yan M."/>
            <person name="Ng V."/>
            <person name="Cullen D."/>
            <person name="Martin F."/>
            <person name="Rosso M.-N."/>
            <person name="Henrissat B."/>
            <person name="Hibbett D."/>
            <person name="Martinez A.T."/>
            <person name="Grigoriev I.V."/>
        </authorList>
    </citation>
    <scope>NUCLEOTIDE SEQUENCE</scope>
    <source>
        <strain evidence="2">CBS 247.69</strain>
    </source>
</reference>
<gene>
    <name evidence="2" type="ORF">BDZ94DRAFT_1261194</name>
</gene>
<dbReference type="EMBL" id="MU150271">
    <property type="protein sequence ID" value="KAF9462558.1"/>
    <property type="molecule type" value="Genomic_DNA"/>
</dbReference>